<feature type="transmembrane region" description="Helical" evidence="10">
    <location>
        <begin position="216"/>
        <end position="238"/>
    </location>
</feature>
<dbReference type="Pfam" id="PF02705">
    <property type="entry name" value="K_trans"/>
    <property type="match status" value="1"/>
</dbReference>
<dbReference type="InterPro" id="IPR003855">
    <property type="entry name" value="K+_transporter"/>
</dbReference>
<dbReference type="InterPro" id="IPR053951">
    <property type="entry name" value="K_trans_N"/>
</dbReference>
<evidence type="ECO:0000256" key="7">
    <source>
        <dbReference type="ARBA" id="ARBA00022989"/>
    </source>
</evidence>
<feature type="domain" description="K+ potassium transporter integral membrane" evidence="11">
    <location>
        <begin position="4"/>
        <end position="345"/>
    </location>
</feature>
<comment type="function">
    <text evidence="10">Potassium transporter.</text>
</comment>
<keyword evidence="6 10" id="KW-0630">Potassium</keyword>
<dbReference type="AlphaFoldDB" id="A0AAV9BW87"/>
<keyword evidence="9 10" id="KW-0472">Membrane</keyword>
<keyword evidence="7 10" id="KW-1133">Transmembrane helix</keyword>
<evidence type="ECO:0000256" key="3">
    <source>
        <dbReference type="ARBA" id="ARBA00022448"/>
    </source>
</evidence>
<evidence type="ECO:0000256" key="4">
    <source>
        <dbReference type="ARBA" id="ARBA00022538"/>
    </source>
</evidence>
<dbReference type="PANTHER" id="PTHR30540">
    <property type="entry name" value="OSMOTIC STRESS POTASSIUM TRANSPORTER"/>
    <property type="match status" value="1"/>
</dbReference>
<keyword evidence="8 10" id="KW-0406">Ion transport</keyword>
<gene>
    <name evidence="13" type="ORF">QJS04_geneDACA018851</name>
</gene>
<dbReference type="PANTHER" id="PTHR30540:SF88">
    <property type="entry name" value="POTASSIUM TRANSPORTER 13-RELATED"/>
    <property type="match status" value="1"/>
</dbReference>
<protein>
    <recommendedName>
        <fullName evidence="10">Potassium transporter</fullName>
    </recommendedName>
</protein>
<feature type="transmembrane region" description="Helical" evidence="10">
    <location>
        <begin position="250"/>
        <end position="269"/>
    </location>
</feature>
<dbReference type="NCBIfam" id="TIGR00794">
    <property type="entry name" value="kup"/>
    <property type="match status" value="1"/>
</dbReference>
<feature type="transmembrane region" description="Helical" evidence="10">
    <location>
        <begin position="307"/>
        <end position="326"/>
    </location>
</feature>
<comment type="similarity">
    <text evidence="2 10">Belongs to the HAK/KUP transporter (TC 2.A.72.3) family.</text>
</comment>
<feature type="transmembrane region" description="Helical" evidence="10">
    <location>
        <begin position="24"/>
        <end position="42"/>
    </location>
</feature>
<evidence type="ECO:0000259" key="12">
    <source>
        <dbReference type="Pfam" id="PF22776"/>
    </source>
</evidence>
<feature type="transmembrane region" description="Helical" evidence="10">
    <location>
        <begin position="276"/>
        <end position="295"/>
    </location>
</feature>
<dbReference type="GO" id="GO:0016020">
    <property type="term" value="C:membrane"/>
    <property type="evidence" value="ECO:0007669"/>
    <property type="project" value="UniProtKB-SubCell"/>
</dbReference>
<keyword evidence="14" id="KW-1185">Reference proteome</keyword>
<feature type="transmembrane region" description="Helical" evidence="10">
    <location>
        <begin position="97"/>
        <end position="116"/>
    </location>
</feature>
<evidence type="ECO:0000313" key="13">
    <source>
        <dbReference type="EMBL" id="KAK1281055.1"/>
    </source>
</evidence>
<evidence type="ECO:0000256" key="5">
    <source>
        <dbReference type="ARBA" id="ARBA00022692"/>
    </source>
</evidence>
<accession>A0AAV9BW87</accession>
<feature type="domain" description="K+ potassium transporter C-terminal" evidence="12">
    <location>
        <begin position="357"/>
        <end position="569"/>
    </location>
</feature>
<feature type="transmembrane region" description="Helical" evidence="10">
    <location>
        <begin position="128"/>
        <end position="148"/>
    </location>
</feature>
<organism evidence="13 14">
    <name type="scientific">Acorus gramineus</name>
    <name type="common">Dwarf sweet flag</name>
    <dbReference type="NCBI Taxonomy" id="55184"/>
    <lineage>
        <taxon>Eukaryota</taxon>
        <taxon>Viridiplantae</taxon>
        <taxon>Streptophyta</taxon>
        <taxon>Embryophyta</taxon>
        <taxon>Tracheophyta</taxon>
        <taxon>Spermatophyta</taxon>
        <taxon>Magnoliopsida</taxon>
        <taxon>Liliopsida</taxon>
        <taxon>Acoraceae</taxon>
        <taxon>Acorus</taxon>
    </lineage>
</organism>
<dbReference type="GO" id="GO:0015079">
    <property type="term" value="F:potassium ion transmembrane transporter activity"/>
    <property type="evidence" value="ECO:0007669"/>
    <property type="project" value="UniProtKB-UniRule"/>
</dbReference>
<comment type="caution">
    <text evidence="13">The sequence shown here is derived from an EMBL/GenBank/DDBJ whole genome shotgun (WGS) entry which is preliminary data.</text>
</comment>
<sequence>MEHVAVLSAVSGIKIKAPNLHDNYTVFIACIIIMGLFALQHYGTHRVGFLFAPILIAWLVCIAVVGIYNMILWNPHVIRALSPYYIYKFFKVTGKDGWSSLGGIVLCITGAEAMFADLGHFSKLSLRMAFTGVVYPCLILAYMGEAAYLSKNKADLQISFYKAIPEFVFWPVFIIATLATVVGSQAIISATFSIISQCRSMKCFPRVKIIHKSSEIHGQIYIPEVNWSLMVLCLVVTIGFKDTEHIGNAYGFAVITVMFVTTCLMFLVITTIWKRTIFAALSFVTIFGSLELLYLSSCLVKIHKGGWLPLLISFIVLCMMCAWHYGTSKKHDFELQNKVCLDQLLSFTPSLGIVQVPGIGLICSNIATGVPPMFAHFITNFPAIHRVLIFVSLQSLMVPKVPPNEQFLIGRIGPPDYRFFQCVVRYGYKDDRDIYEFENKLIVRVAEFLQQEQDDGGGGQTMSLIEKPSGPIVSALAVSVGKNKINQKKRVRFQGTHVRDEVRELVEARESGVAYMMGHTCVMARKSSPFLKKFAIDVVYDFLRRNCRRPAVALGIPHAALIEVGMAYHV</sequence>
<evidence type="ECO:0000256" key="10">
    <source>
        <dbReference type="RuleBase" id="RU321113"/>
    </source>
</evidence>
<keyword evidence="3" id="KW-0813">Transport</keyword>
<keyword evidence="5 10" id="KW-0812">Transmembrane</keyword>
<evidence type="ECO:0000256" key="1">
    <source>
        <dbReference type="ARBA" id="ARBA00004141"/>
    </source>
</evidence>
<keyword evidence="4 10" id="KW-0633">Potassium transport</keyword>
<reference evidence="13" key="2">
    <citation type="submission" date="2023-06" db="EMBL/GenBank/DDBJ databases">
        <authorList>
            <person name="Ma L."/>
            <person name="Liu K.-W."/>
            <person name="Li Z."/>
            <person name="Hsiao Y.-Y."/>
            <person name="Qi Y."/>
            <person name="Fu T."/>
            <person name="Tang G."/>
            <person name="Zhang D."/>
            <person name="Sun W.-H."/>
            <person name="Liu D.-K."/>
            <person name="Li Y."/>
            <person name="Chen G.-Z."/>
            <person name="Liu X.-D."/>
            <person name="Liao X.-Y."/>
            <person name="Jiang Y.-T."/>
            <person name="Yu X."/>
            <person name="Hao Y."/>
            <person name="Huang J."/>
            <person name="Zhao X.-W."/>
            <person name="Ke S."/>
            <person name="Chen Y.-Y."/>
            <person name="Wu W.-L."/>
            <person name="Hsu J.-L."/>
            <person name="Lin Y.-F."/>
            <person name="Huang M.-D."/>
            <person name="Li C.-Y."/>
            <person name="Huang L."/>
            <person name="Wang Z.-W."/>
            <person name="Zhao X."/>
            <person name="Zhong W.-Y."/>
            <person name="Peng D.-H."/>
            <person name="Ahmad S."/>
            <person name="Lan S."/>
            <person name="Zhang J.-S."/>
            <person name="Tsai W.-C."/>
            <person name="Van De Peer Y."/>
            <person name="Liu Z.-J."/>
        </authorList>
    </citation>
    <scope>NUCLEOTIDE SEQUENCE</scope>
    <source>
        <strain evidence="13">SCP</strain>
        <tissue evidence="13">Leaves</tissue>
    </source>
</reference>
<evidence type="ECO:0000256" key="8">
    <source>
        <dbReference type="ARBA" id="ARBA00023065"/>
    </source>
</evidence>
<dbReference type="EMBL" id="JAUJYN010000001">
    <property type="protein sequence ID" value="KAK1281055.1"/>
    <property type="molecule type" value="Genomic_DNA"/>
</dbReference>
<reference evidence="13" key="1">
    <citation type="journal article" date="2023" name="Nat. Commun.">
        <title>Diploid and tetraploid genomes of Acorus and the evolution of monocots.</title>
        <authorList>
            <person name="Ma L."/>
            <person name="Liu K.W."/>
            <person name="Li Z."/>
            <person name="Hsiao Y.Y."/>
            <person name="Qi Y."/>
            <person name="Fu T."/>
            <person name="Tang G.D."/>
            <person name="Zhang D."/>
            <person name="Sun W.H."/>
            <person name="Liu D.K."/>
            <person name="Li Y."/>
            <person name="Chen G.Z."/>
            <person name="Liu X.D."/>
            <person name="Liao X.Y."/>
            <person name="Jiang Y.T."/>
            <person name="Yu X."/>
            <person name="Hao Y."/>
            <person name="Huang J."/>
            <person name="Zhao X.W."/>
            <person name="Ke S."/>
            <person name="Chen Y.Y."/>
            <person name="Wu W.L."/>
            <person name="Hsu J.L."/>
            <person name="Lin Y.F."/>
            <person name="Huang M.D."/>
            <person name="Li C.Y."/>
            <person name="Huang L."/>
            <person name="Wang Z.W."/>
            <person name="Zhao X."/>
            <person name="Zhong W.Y."/>
            <person name="Peng D.H."/>
            <person name="Ahmad S."/>
            <person name="Lan S."/>
            <person name="Zhang J.S."/>
            <person name="Tsai W.C."/>
            <person name="Van de Peer Y."/>
            <person name="Liu Z.J."/>
        </authorList>
    </citation>
    <scope>NUCLEOTIDE SEQUENCE</scope>
    <source>
        <strain evidence="13">SCP</strain>
    </source>
</reference>
<evidence type="ECO:0000256" key="2">
    <source>
        <dbReference type="ARBA" id="ARBA00008440"/>
    </source>
</evidence>
<evidence type="ECO:0000259" key="11">
    <source>
        <dbReference type="Pfam" id="PF02705"/>
    </source>
</evidence>
<name>A0AAV9BW87_ACOGR</name>
<feature type="transmembrane region" description="Helical" evidence="10">
    <location>
        <begin position="49"/>
        <end position="71"/>
    </location>
</feature>
<dbReference type="Pfam" id="PF22776">
    <property type="entry name" value="K_trans_C"/>
    <property type="match status" value="1"/>
</dbReference>
<evidence type="ECO:0000256" key="6">
    <source>
        <dbReference type="ARBA" id="ARBA00022958"/>
    </source>
</evidence>
<comment type="caution">
    <text evidence="10">Lacks conserved residue(s) required for the propagation of feature annotation.</text>
</comment>
<comment type="subcellular location">
    <subcellularLocation>
        <location evidence="1 10">Membrane</location>
        <topology evidence="1 10">Multi-pass membrane protein</topology>
    </subcellularLocation>
</comment>
<dbReference type="Proteomes" id="UP001179952">
    <property type="component" value="Unassembled WGS sequence"/>
</dbReference>
<feature type="transmembrane region" description="Helical" evidence="10">
    <location>
        <begin position="168"/>
        <end position="195"/>
    </location>
</feature>
<proteinExistence type="inferred from homology"/>
<dbReference type="InterPro" id="IPR053952">
    <property type="entry name" value="K_trans_C"/>
</dbReference>
<evidence type="ECO:0000256" key="9">
    <source>
        <dbReference type="ARBA" id="ARBA00023136"/>
    </source>
</evidence>
<evidence type="ECO:0000313" key="14">
    <source>
        <dbReference type="Proteomes" id="UP001179952"/>
    </source>
</evidence>